<name>A0A2U1B4F0_9BACT</name>
<gene>
    <name evidence="3" type="ORF">C8D82_10891</name>
</gene>
<evidence type="ECO:0000259" key="2">
    <source>
        <dbReference type="Pfam" id="PF13229"/>
    </source>
</evidence>
<feature type="domain" description="Right handed beta helix" evidence="2">
    <location>
        <begin position="388"/>
        <end position="555"/>
    </location>
</feature>
<dbReference type="InterPro" id="IPR006626">
    <property type="entry name" value="PbH1"/>
</dbReference>
<dbReference type="Proteomes" id="UP000245959">
    <property type="component" value="Unassembled WGS sequence"/>
</dbReference>
<keyword evidence="1" id="KW-0732">Signal</keyword>
<dbReference type="SUPFAM" id="SSF51126">
    <property type="entry name" value="Pectin lyase-like"/>
    <property type="match status" value="1"/>
</dbReference>
<dbReference type="InterPro" id="IPR039448">
    <property type="entry name" value="Beta_helix"/>
</dbReference>
<dbReference type="Gene3D" id="2.160.20.10">
    <property type="entry name" value="Single-stranded right-handed beta-helix, Pectin lyase-like"/>
    <property type="match status" value="1"/>
</dbReference>
<evidence type="ECO:0000313" key="3">
    <source>
        <dbReference type="EMBL" id="PVY43564.1"/>
    </source>
</evidence>
<accession>A0A2U1B4F0</accession>
<dbReference type="RefSeq" id="WP_116883467.1">
    <property type="nucleotide sequence ID" value="NZ_JAXYZK010000127.1"/>
</dbReference>
<evidence type="ECO:0000313" key="4">
    <source>
        <dbReference type="Proteomes" id="UP000245959"/>
    </source>
</evidence>
<comment type="caution">
    <text evidence="3">The sequence shown here is derived from an EMBL/GenBank/DDBJ whole genome shotgun (WGS) entry which is preliminary data.</text>
</comment>
<keyword evidence="3" id="KW-0456">Lyase</keyword>
<organism evidence="3 4">
    <name type="scientific">Victivallis vadensis</name>
    <dbReference type="NCBI Taxonomy" id="172901"/>
    <lineage>
        <taxon>Bacteria</taxon>
        <taxon>Pseudomonadati</taxon>
        <taxon>Lentisphaerota</taxon>
        <taxon>Lentisphaeria</taxon>
        <taxon>Victivallales</taxon>
        <taxon>Victivallaceae</taxon>
        <taxon>Victivallis</taxon>
    </lineage>
</organism>
<dbReference type="InterPro" id="IPR012334">
    <property type="entry name" value="Pectin_lyas_fold"/>
</dbReference>
<reference evidence="3 4" key="1">
    <citation type="submission" date="2018-04" db="EMBL/GenBank/DDBJ databases">
        <title>Genomic Encyclopedia of Type Strains, Phase IV (KMG-IV): sequencing the most valuable type-strain genomes for metagenomic binning, comparative biology and taxonomic classification.</title>
        <authorList>
            <person name="Goeker M."/>
        </authorList>
    </citation>
    <scope>NUCLEOTIDE SEQUENCE [LARGE SCALE GENOMIC DNA]</scope>
    <source>
        <strain evidence="3 4">DSM 14823</strain>
    </source>
</reference>
<dbReference type="Pfam" id="PF13229">
    <property type="entry name" value="Beta_helix"/>
    <property type="match status" value="1"/>
</dbReference>
<feature type="chain" id="PRO_5015545972" evidence="1">
    <location>
        <begin position="19"/>
        <end position="584"/>
    </location>
</feature>
<dbReference type="InterPro" id="IPR011050">
    <property type="entry name" value="Pectin_lyase_fold/virulence"/>
</dbReference>
<dbReference type="SMART" id="SM00710">
    <property type="entry name" value="PbH1"/>
    <property type="match status" value="7"/>
</dbReference>
<protein>
    <submittedName>
        <fullName evidence="3">Parallel beta helix pectate lyase-like protein</fullName>
    </submittedName>
</protein>
<dbReference type="EMBL" id="QEKH01000008">
    <property type="protein sequence ID" value="PVY43564.1"/>
    <property type="molecule type" value="Genomic_DNA"/>
</dbReference>
<feature type="signal peptide" evidence="1">
    <location>
        <begin position="1"/>
        <end position="18"/>
    </location>
</feature>
<sequence length="584" mass="64041">MKTLLSLLAVAAAAGVFALDIQKFVSDAARSGADKAVIPEGVYRIKAPDQAADHLIFRNLNDFVIDCSGSTFIFESDFKTGLAFQGCRNLTFRNATLVNRIPPFAQGSIVRVSADCRQIDVKPHDGYSTEIAPGYVPNVLNVFDPVERRMKKNLKMVIYGVTEPVSPNLIRFHINENEIRPNTVFPGDMIVWRRHEGHEVAVQGCEKLKFTGVTIKNAKGAAVLEFGGEGGNYYNYTVTYAPAPEGAIQRPLLSGSADGFMSLGVKHGPTLENCLFEGLHDDAVNIASRLYFVLERSGNSIVIAAQHLVAYNGDEIGFYDFGLMKTGSARITSIEQLTDYQEPAEAYKYRSIAYPAPGAHPVYRLTFDRDTPAVQPGNYISNLSRHGDGFAVRNCTFKNKRGRGCLIRASGVIENNLFEDILGAAVDVMPEFYSFSEGPYTENLTVRNNVFRACNRGNCLSWTGTLNVYNWAGRYVPLGKHGEGHRNILIENNRFEYNDGPNIVLSTAEDVTIRNNRFIAPMTDRSLSSPVGGLDCDALIWAIHTRNLKLSGNTVQSPGPFLKKQFAAGPGVSVSGLADSIGKK</sequence>
<keyword evidence="4" id="KW-1185">Reference proteome</keyword>
<dbReference type="AlphaFoldDB" id="A0A2U1B4F0"/>
<dbReference type="GO" id="GO:0016829">
    <property type="term" value="F:lyase activity"/>
    <property type="evidence" value="ECO:0007669"/>
    <property type="project" value="UniProtKB-KW"/>
</dbReference>
<evidence type="ECO:0000256" key="1">
    <source>
        <dbReference type="SAM" id="SignalP"/>
    </source>
</evidence>
<dbReference type="GeneID" id="78294772"/>
<proteinExistence type="predicted"/>